<dbReference type="SUPFAM" id="SSF50346">
    <property type="entry name" value="PRC-barrel domain"/>
    <property type="match status" value="1"/>
</dbReference>
<dbReference type="Proteomes" id="UP000198535">
    <property type="component" value="Unassembled WGS sequence"/>
</dbReference>
<dbReference type="PANTHER" id="PTHR38137:SF1">
    <property type="entry name" value="PRC-BARREL DOMAIN-CONTAINING PROTEIN"/>
    <property type="match status" value="1"/>
</dbReference>
<dbReference type="AlphaFoldDB" id="A0A1I4QSJ6"/>
<organism evidence="2 3">
    <name type="scientific">Methanolobus profundi</name>
    <dbReference type="NCBI Taxonomy" id="487685"/>
    <lineage>
        <taxon>Archaea</taxon>
        <taxon>Methanobacteriati</taxon>
        <taxon>Methanobacteriota</taxon>
        <taxon>Stenosarchaea group</taxon>
        <taxon>Methanomicrobia</taxon>
        <taxon>Methanosarcinales</taxon>
        <taxon>Methanosarcinaceae</taxon>
        <taxon>Methanolobus</taxon>
    </lineage>
</organism>
<dbReference type="RefSeq" id="WP_091934613.1">
    <property type="nucleotide sequence ID" value="NZ_FOUJ01000002.1"/>
</dbReference>
<evidence type="ECO:0000313" key="2">
    <source>
        <dbReference type="EMBL" id="SFM42987.1"/>
    </source>
</evidence>
<dbReference type="EMBL" id="FOUJ01000002">
    <property type="protein sequence ID" value="SFM42987.1"/>
    <property type="molecule type" value="Genomic_DNA"/>
</dbReference>
<dbReference type="OrthoDB" id="68960at2157"/>
<feature type="domain" description="PRC-barrel" evidence="1">
    <location>
        <begin position="5"/>
        <end position="74"/>
    </location>
</feature>
<dbReference type="PANTHER" id="PTHR38137">
    <property type="entry name" value="PRC-BARREL DOMAIN PROTEIN"/>
    <property type="match status" value="1"/>
</dbReference>
<gene>
    <name evidence="2" type="ORF">SAMN04488696_1177</name>
</gene>
<dbReference type="Gene3D" id="2.30.30.240">
    <property type="entry name" value="PRC-barrel domain"/>
    <property type="match status" value="1"/>
</dbReference>
<name>A0A1I4QSJ6_9EURY</name>
<dbReference type="STRING" id="487685.SAMN04488696_1177"/>
<reference evidence="3" key="1">
    <citation type="submission" date="2016-10" db="EMBL/GenBank/DDBJ databases">
        <authorList>
            <person name="Varghese N."/>
            <person name="Submissions S."/>
        </authorList>
    </citation>
    <scope>NUCLEOTIDE SEQUENCE [LARGE SCALE GENOMIC DNA]</scope>
    <source>
        <strain evidence="3">Mob M</strain>
    </source>
</reference>
<dbReference type="Pfam" id="PF05239">
    <property type="entry name" value="PRC"/>
    <property type="match status" value="1"/>
</dbReference>
<accession>A0A1I4QSJ6</accession>
<evidence type="ECO:0000259" key="1">
    <source>
        <dbReference type="Pfam" id="PF05239"/>
    </source>
</evidence>
<proteinExistence type="predicted"/>
<dbReference type="InterPro" id="IPR027275">
    <property type="entry name" value="PRC-brl_dom"/>
</dbReference>
<keyword evidence="3" id="KW-1185">Reference proteome</keyword>
<sequence length="89" mass="9973">MRADITSLFGLNIYTDTGTYVGKVADLVLDVDERIVRGLAVSDINRDLFDVTSKGIIIPYRWVITSGDIVLIRNVVNKFKKANKVVEED</sequence>
<evidence type="ECO:0000313" key="3">
    <source>
        <dbReference type="Proteomes" id="UP000198535"/>
    </source>
</evidence>
<protein>
    <submittedName>
        <fullName evidence="2">Sporulation protein YlmC, PRC-barrel domain family</fullName>
    </submittedName>
</protein>
<dbReference type="InterPro" id="IPR011033">
    <property type="entry name" value="PRC_barrel-like_sf"/>
</dbReference>